<evidence type="ECO:0000313" key="1">
    <source>
        <dbReference type="EMBL" id="JAH26150.1"/>
    </source>
</evidence>
<proteinExistence type="predicted"/>
<dbReference type="AlphaFoldDB" id="A0A0E9RCC2"/>
<protein>
    <submittedName>
        <fullName evidence="1">Uncharacterized protein</fullName>
    </submittedName>
</protein>
<reference evidence="1" key="2">
    <citation type="journal article" date="2015" name="Fish Shellfish Immunol.">
        <title>Early steps in the European eel (Anguilla anguilla)-Vibrio vulnificus interaction in the gills: Role of the RtxA13 toxin.</title>
        <authorList>
            <person name="Callol A."/>
            <person name="Pajuelo D."/>
            <person name="Ebbesson L."/>
            <person name="Teles M."/>
            <person name="MacKenzie S."/>
            <person name="Amaro C."/>
        </authorList>
    </citation>
    <scope>NUCLEOTIDE SEQUENCE</scope>
</reference>
<organism evidence="1">
    <name type="scientific">Anguilla anguilla</name>
    <name type="common">European freshwater eel</name>
    <name type="synonym">Muraena anguilla</name>
    <dbReference type="NCBI Taxonomy" id="7936"/>
    <lineage>
        <taxon>Eukaryota</taxon>
        <taxon>Metazoa</taxon>
        <taxon>Chordata</taxon>
        <taxon>Craniata</taxon>
        <taxon>Vertebrata</taxon>
        <taxon>Euteleostomi</taxon>
        <taxon>Actinopterygii</taxon>
        <taxon>Neopterygii</taxon>
        <taxon>Teleostei</taxon>
        <taxon>Anguilliformes</taxon>
        <taxon>Anguillidae</taxon>
        <taxon>Anguilla</taxon>
    </lineage>
</organism>
<accession>A0A0E9RCC2</accession>
<dbReference type="EMBL" id="GBXM01082427">
    <property type="protein sequence ID" value="JAH26150.1"/>
    <property type="molecule type" value="Transcribed_RNA"/>
</dbReference>
<name>A0A0E9RCC2_ANGAN</name>
<sequence>MPNKLLFLRCLFFTYSKTWERHSTGNLTNAYSDLHLE</sequence>
<reference evidence="1" key="1">
    <citation type="submission" date="2014-11" db="EMBL/GenBank/DDBJ databases">
        <authorList>
            <person name="Amaro Gonzalez C."/>
        </authorList>
    </citation>
    <scope>NUCLEOTIDE SEQUENCE</scope>
</reference>